<reference evidence="2 3" key="1">
    <citation type="submission" date="2024-02" db="EMBL/GenBank/DDBJ databases">
        <title>complete genome of Flavobacterium ginsenosidimutans Str. YTB16.</title>
        <authorList>
            <person name="Wang Q."/>
        </authorList>
    </citation>
    <scope>NUCLEOTIDE SEQUENCE [LARGE SCALE GENOMIC DNA]</scope>
    <source>
        <strain evidence="2 3">YTB16</strain>
    </source>
</reference>
<evidence type="ECO:0000313" key="2">
    <source>
        <dbReference type="EMBL" id="WXK50085.1"/>
    </source>
</evidence>
<dbReference type="RefSeq" id="WP_338840506.1">
    <property type="nucleotide sequence ID" value="NZ_CP147988.1"/>
</dbReference>
<feature type="transmembrane region" description="Helical" evidence="1">
    <location>
        <begin position="77"/>
        <end position="98"/>
    </location>
</feature>
<dbReference type="InterPro" id="IPR036927">
    <property type="entry name" value="Cyt_c_oxase-like_su1_sf"/>
</dbReference>
<dbReference type="Gene3D" id="1.20.210.10">
    <property type="entry name" value="Cytochrome c oxidase-like, subunit I domain"/>
    <property type="match status" value="1"/>
</dbReference>
<feature type="transmembrane region" description="Helical" evidence="1">
    <location>
        <begin position="6"/>
        <end position="25"/>
    </location>
</feature>
<sequence>MNYIQSTPHFLFLIVIVGLLAFGFYRGNEMLDINIHATYYLISWKHLMILISVIYGILALIYFGLLKLNFGLVNWMTVSHVLISIIGLFAVFVLPKFLRESVPGDMVALLKDMNFNQRIEIGIVISIFALFGAQLLFFINVIYALIKGRFLVFFASHNSHFTTKKYSQIFSINSKTLHAKIP</sequence>
<gene>
    <name evidence="2" type="ORF">V6624_00330</name>
</gene>
<accession>A0ABZ2Q6Q1</accession>
<proteinExistence type="predicted"/>
<feature type="transmembrane region" description="Helical" evidence="1">
    <location>
        <begin position="119"/>
        <end position="146"/>
    </location>
</feature>
<keyword evidence="1" id="KW-0812">Transmembrane</keyword>
<protein>
    <submittedName>
        <fullName evidence="2">Uncharacterized protein</fullName>
    </submittedName>
</protein>
<evidence type="ECO:0000256" key="1">
    <source>
        <dbReference type="SAM" id="Phobius"/>
    </source>
</evidence>
<organism evidence="2 3">
    <name type="scientific">Flavobacterium ginsenosidimutans</name>
    <dbReference type="NCBI Taxonomy" id="687844"/>
    <lineage>
        <taxon>Bacteria</taxon>
        <taxon>Pseudomonadati</taxon>
        <taxon>Bacteroidota</taxon>
        <taxon>Flavobacteriia</taxon>
        <taxon>Flavobacteriales</taxon>
        <taxon>Flavobacteriaceae</taxon>
        <taxon>Flavobacterium</taxon>
    </lineage>
</organism>
<dbReference type="Proteomes" id="UP001447857">
    <property type="component" value="Chromosome"/>
</dbReference>
<keyword evidence="1" id="KW-0472">Membrane</keyword>
<keyword evidence="3" id="KW-1185">Reference proteome</keyword>
<name>A0ABZ2Q6Q1_9FLAO</name>
<evidence type="ECO:0000313" key="3">
    <source>
        <dbReference type="Proteomes" id="UP001447857"/>
    </source>
</evidence>
<keyword evidence="1" id="KW-1133">Transmembrane helix</keyword>
<feature type="transmembrane region" description="Helical" evidence="1">
    <location>
        <begin position="46"/>
        <end position="65"/>
    </location>
</feature>
<dbReference type="EMBL" id="CP147988">
    <property type="protein sequence ID" value="WXK50085.1"/>
    <property type="molecule type" value="Genomic_DNA"/>
</dbReference>